<dbReference type="Proteomes" id="UP000605992">
    <property type="component" value="Unassembled WGS sequence"/>
</dbReference>
<sequence>MPVVEAHADKYVAEGSAPYTLCVSPEPTRSGDLTPKAPPGRPKRKGPPPRAREDGPCELSHGDDDLAERVPALGCLVGGGGLGEGEAPAHDDL</sequence>
<feature type="region of interest" description="Disordered" evidence="1">
    <location>
        <begin position="20"/>
        <end position="65"/>
    </location>
</feature>
<dbReference type="AlphaFoldDB" id="A0A8J3V4P6"/>
<comment type="caution">
    <text evidence="2">The sequence shown here is derived from an EMBL/GenBank/DDBJ whole genome shotgun (WGS) entry which is preliminary data.</text>
</comment>
<organism evidence="2 3">
    <name type="scientific">Planotetraspora thailandica</name>
    <dbReference type="NCBI Taxonomy" id="487172"/>
    <lineage>
        <taxon>Bacteria</taxon>
        <taxon>Bacillati</taxon>
        <taxon>Actinomycetota</taxon>
        <taxon>Actinomycetes</taxon>
        <taxon>Streptosporangiales</taxon>
        <taxon>Streptosporangiaceae</taxon>
        <taxon>Planotetraspora</taxon>
    </lineage>
</organism>
<reference evidence="2" key="1">
    <citation type="submission" date="2021-01" db="EMBL/GenBank/DDBJ databases">
        <title>Whole genome shotgun sequence of Planotetraspora thailandica NBRC 104271.</title>
        <authorList>
            <person name="Komaki H."/>
            <person name="Tamura T."/>
        </authorList>
    </citation>
    <scope>NUCLEOTIDE SEQUENCE</scope>
    <source>
        <strain evidence="2">NBRC 104271</strain>
    </source>
</reference>
<name>A0A8J3V4P6_9ACTN</name>
<evidence type="ECO:0000313" key="3">
    <source>
        <dbReference type="Proteomes" id="UP000605992"/>
    </source>
</evidence>
<feature type="compositionally biased region" description="Basic and acidic residues" evidence="1">
    <location>
        <begin position="50"/>
        <end position="65"/>
    </location>
</feature>
<protein>
    <submittedName>
        <fullName evidence="2">Uncharacterized protein</fullName>
    </submittedName>
</protein>
<accession>A0A8J3V4P6</accession>
<keyword evidence="3" id="KW-1185">Reference proteome</keyword>
<gene>
    <name evidence="2" type="ORF">Pth03_50820</name>
</gene>
<evidence type="ECO:0000256" key="1">
    <source>
        <dbReference type="SAM" id="MobiDB-lite"/>
    </source>
</evidence>
<evidence type="ECO:0000313" key="2">
    <source>
        <dbReference type="EMBL" id="GII56693.1"/>
    </source>
</evidence>
<proteinExistence type="predicted"/>
<dbReference type="EMBL" id="BOOR01000038">
    <property type="protein sequence ID" value="GII56693.1"/>
    <property type="molecule type" value="Genomic_DNA"/>
</dbReference>